<dbReference type="OrthoDB" id="7945729at2"/>
<evidence type="ECO:0000256" key="3">
    <source>
        <dbReference type="ARBA" id="ARBA00048447"/>
    </source>
</evidence>
<dbReference type="GO" id="GO:0006152">
    <property type="term" value="P:purine nucleoside catabolic process"/>
    <property type="evidence" value="ECO:0007669"/>
    <property type="project" value="TreeGrafter"/>
</dbReference>
<evidence type="ECO:0000313" key="5">
    <source>
        <dbReference type="EMBL" id="KPL71352.1"/>
    </source>
</evidence>
<reference evidence="5 6" key="1">
    <citation type="submission" date="2015-07" db="EMBL/GenBank/DDBJ databases">
        <title>Genome sequence of Ornatilinea apprima DSM 23815.</title>
        <authorList>
            <person name="Hemp J."/>
            <person name="Ward L.M."/>
            <person name="Pace L.A."/>
            <person name="Fischer W.W."/>
        </authorList>
    </citation>
    <scope>NUCLEOTIDE SEQUENCE [LARGE SCALE GENOMIC DNA]</scope>
    <source>
        <strain evidence="5 6">P3M-1</strain>
    </source>
</reference>
<feature type="domain" description="Nucleoside phosphorylase" evidence="4">
    <location>
        <begin position="32"/>
        <end position="223"/>
    </location>
</feature>
<evidence type="ECO:0000256" key="1">
    <source>
        <dbReference type="ARBA" id="ARBA00011888"/>
    </source>
</evidence>
<dbReference type="STRING" id="1134406.ADN00_16720"/>
<dbReference type="PANTHER" id="PTHR43691:SF11">
    <property type="entry name" value="FI09636P-RELATED"/>
    <property type="match status" value="1"/>
</dbReference>
<dbReference type="Pfam" id="PF01048">
    <property type="entry name" value="PNP_UDP_1"/>
    <property type="match status" value="1"/>
</dbReference>
<dbReference type="PATRIC" id="fig|1134406.4.peg.402"/>
<dbReference type="EC" id="2.4.2.3" evidence="1"/>
<dbReference type="GO" id="GO:0005829">
    <property type="term" value="C:cytosol"/>
    <property type="evidence" value="ECO:0007669"/>
    <property type="project" value="TreeGrafter"/>
</dbReference>
<dbReference type="CDD" id="cd09007">
    <property type="entry name" value="NP-I_spr0068"/>
    <property type="match status" value="1"/>
</dbReference>
<evidence type="ECO:0000259" key="4">
    <source>
        <dbReference type="Pfam" id="PF01048"/>
    </source>
</evidence>
<evidence type="ECO:0000256" key="2">
    <source>
        <dbReference type="ARBA" id="ARBA00021980"/>
    </source>
</evidence>
<dbReference type="AlphaFoldDB" id="A0A0P6XJD4"/>
<name>A0A0P6XJD4_9CHLR</name>
<dbReference type="InterPro" id="IPR035994">
    <property type="entry name" value="Nucleoside_phosphorylase_sf"/>
</dbReference>
<dbReference type="GO" id="GO:0004850">
    <property type="term" value="F:uridine phosphorylase activity"/>
    <property type="evidence" value="ECO:0007669"/>
    <property type="project" value="UniProtKB-EC"/>
</dbReference>
<comment type="catalytic activity">
    <reaction evidence="3">
        <text>uridine + phosphate = alpha-D-ribose 1-phosphate + uracil</text>
        <dbReference type="Rhea" id="RHEA:24388"/>
        <dbReference type="ChEBI" id="CHEBI:16704"/>
        <dbReference type="ChEBI" id="CHEBI:17568"/>
        <dbReference type="ChEBI" id="CHEBI:43474"/>
        <dbReference type="ChEBI" id="CHEBI:57720"/>
        <dbReference type="EC" id="2.4.2.3"/>
    </reaction>
</comment>
<accession>A0A0P6XJD4</accession>
<dbReference type="Proteomes" id="UP000050417">
    <property type="component" value="Unassembled WGS sequence"/>
</dbReference>
<proteinExistence type="predicted"/>
<comment type="caution">
    <text evidence="5">The sequence shown here is derived from an EMBL/GenBank/DDBJ whole genome shotgun (WGS) entry which is preliminary data.</text>
</comment>
<keyword evidence="6" id="KW-1185">Reference proteome</keyword>
<protein>
    <recommendedName>
        <fullName evidence="2">Uridine phosphorylase</fullName>
        <ecNumber evidence="1">2.4.2.3</ecNumber>
    </recommendedName>
</protein>
<dbReference type="RefSeq" id="WP_075064193.1">
    <property type="nucleotide sequence ID" value="NZ_LGCL01000041.1"/>
</dbReference>
<dbReference type="EMBL" id="LGCL01000041">
    <property type="protein sequence ID" value="KPL71352.1"/>
    <property type="molecule type" value="Genomic_DNA"/>
</dbReference>
<evidence type="ECO:0000313" key="6">
    <source>
        <dbReference type="Proteomes" id="UP000050417"/>
    </source>
</evidence>
<sequence>MPSNAPILEFDPAPRAILEPQPFPPTQPIPNRAVLCFFAEVLQHLIDEGRLQPAGALKSEIGLSPYYTLEINNQSILVTHPGVGAPLAAGFLEELIALGVNQFVACGGAGVLNARTHAGHAFVINSAVRDEGVSYHYLPAAREVQPSPRVTAALQASLEEHKVPYELVKTWTTDAIYRETATKRDQRVAEGCEVVEMEAAAFFAVAQFRGVEFGQLLYGGDLVVAEGWDSRAWDQRQDSRSALFWLAVDACTRL</sequence>
<organism evidence="5 6">
    <name type="scientific">Ornatilinea apprima</name>
    <dbReference type="NCBI Taxonomy" id="1134406"/>
    <lineage>
        <taxon>Bacteria</taxon>
        <taxon>Bacillati</taxon>
        <taxon>Chloroflexota</taxon>
        <taxon>Anaerolineae</taxon>
        <taxon>Anaerolineales</taxon>
        <taxon>Anaerolineaceae</taxon>
        <taxon>Ornatilinea</taxon>
    </lineage>
</organism>
<gene>
    <name evidence="5" type="ORF">ADN00_16720</name>
</gene>
<dbReference type="PANTHER" id="PTHR43691">
    <property type="entry name" value="URIDINE PHOSPHORYLASE"/>
    <property type="match status" value="1"/>
</dbReference>
<dbReference type="InterPro" id="IPR000845">
    <property type="entry name" value="Nucleoside_phosphorylase_d"/>
</dbReference>
<dbReference type="Gene3D" id="3.40.50.1580">
    <property type="entry name" value="Nucleoside phosphorylase domain"/>
    <property type="match status" value="1"/>
</dbReference>
<dbReference type="GO" id="GO:0004731">
    <property type="term" value="F:purine-nucleoside phosphorylase activity"/>
    <property type="evidence" value="ECO:0007669"/>
    <property type="project" value="TreeGrafter"/>
</dbReference>
<dbReference type="SUPFAM" id="SSF53167">
    <property type="entry name" value="Purine and uridine phosphorylases"/>
    <property type="match status" value="1"/>
</dbReference>